<dbReference type="Proteomes" id="UP000434101">
    <property type="component" value="Unassembled WGS sequence"/>
</dbReference>
<evidence type="ECO:0000256" key="1">
    <source>
        <dbReference type="ARBA" id="ARBA00022729"/>
    </source>
</evidence>
<dbReference type="AlphaFoldDB" id="A0A6B0VRU2"/>
<evidence type="ECO:0000256" key="2">
    <source>
        <dbReference type="SAM" id="MobiDB-lite"/>
    </source>
</evidence>
<sequence>MTSDYEDEEVRVIVGKVAPGATVDDLEMIASINDGDLQDLNDNIAFEKVTTENLDDNGELAGIEYDDADAGQYVALMATTEDGDGLTVDDENLNPEGPATIIGVEGFLVHQNTSEVTEPSSVDQGENATFTVDETGLSGDDVGHMIALYDGETFADSRLDVTVEEEFGEDFSKDDVQIESDIGGVEGVVSVDDGVDSDRFSGMLDFDTIIQHATNETPFSDEQFEAGDTILNASATAVVAGSDDVSIDVGTHENWTDGDYQWVHVATTGEADEYVTSEGTLTIGEDDTGVPGIPGPGPDPDPKDPPEFSVSNAELSDTKITTGDSVDVTATVTETADKSGTFTAELIIDGDVVDEQDVVLTPGGEETVSFTHTFDSEGDYEVAVNDATAGTVSVYDSLEPKFDVTSASLSEDEIEVGDDVDVTATVENSGGDSGTFTAELTVDGDVVAEEDVTVDSGDSETVTFTESFEETGEFEIAVSGTSAGTLTVDDDSGLLPVPGFGPAVAVLALLSVALLIARRQPN</sequence>
<gene>
    <name evidence="6" type="ORF">GS429_17310</name>
</gene>
<dbReference type="NCBIfam" id="TIGR04126">
    <property type="entry name" value="PGF_CTERM"/>
    <property type="match status" value="1"/>
</dbReference>
<dbReference type="InterPro" id="IPR013783">
    <property type="entry name" value="Ig-like_fold"/>
</dbReference>
<dbReference type="Pfam" id="PF07705">
    <property type="entry name" value="CARDB"/>
    <property type="match status" value="2"/>
</dbReference>
<feature type="transmembrane region" description="Helical" evidence="3">
    <location>
        <begin position="499"/>
        <end position="517"/>
    </location>
</feature>
<protein>
    <submittedName>
        <fullName evidence="6">PGF-CTERM sorting domain-containing protein</fullName>
    </submittedName>
</protein>
<dbReference type="Gene3D" id="2.60.40.10">
    <property type="entry name" value="Immunoglobulins"/>
    <property type="match status" value="2"/>
</dbReference>
<reference evidence="6 7" key="1">
    <citation type="submission" date="2020-01" db="EMBL/GenBank/DDBJ databases">
        <title>Natronorubrum sp. JWXQ-INN 674 isolated from Inner Mongolia Autonomous Region of China.</title>
        <authorList>
            <person name="Xue Q."/>
        </authorList>
    </citation>
    <scope>NUCLEOTIDE SEQUENCE [LARGE SCALE GENOMIC DNA]</scope>
    <source>
        <strain evidence="6 7">JWXQ-INN-674</strain>
    </source>
</reference>
<feature type="domain" description="PGF-CTERM archaeal protein-sorting signal" evidence="5">
    <location>
        <begin position="497"/>
        <end position="519"/>
    </location>
</feature>
<name>A0A6B0VRU2_9EURY</name>
<comment type="caution">
    <text evidence="6">The sequence shown here is derived from an EMBL/GenBank/DDBJ whole genome shotgun (WGS) entry which is preliminary data.</text>
</comment>
<keyword evidence="3" id="KW-0472">Membrane</keyword>
<keyword evidence="3" id="KW-0812">Transmembrane</keyword>
<keyword evidence="3" id="KW-1133">Transmembrane helix</keyword>
<dbReference type="OrthoDB" id="103676at2157"/>
<dbReference type="Pfam" id="PF18204">
    <property type="entry name" value="PGF-CTERM"/>
    <property type="match status" value="1"/>
</dbReference>
<dbReference type="RefSeq" id="WP_160066595.1">
    <property type="nucleotide sequence ID" value="NZ_WUYX01000060.1"/>
</dbReference>
<evidence type="ECO:0000259" key="5">
    <source>
        <dbReference type="Pfam" id="PF18204"/>
    </source>
</evidence>
<feature type="region of interest" description="Disordered" evidence="2">
    <location>
        <begin position="282"/>
        <end position="309"/>
    </location>
</feature>
<dbReference type="InterPro" id="IPR026371">
    <property type="entry name" value="PGF_CTERM"/>
</dbReference>
<organism evidence="6 7">
    <name type="scientific">Natronorubrum halalkaliphilum</name>
    <dbReference type="NCBI Taxonomy" id="2691917"/>
    <lineage>
        <taxon>Archaea</taxon>
        <taxon>Methanobacteriati</taxon>
        <taxon>Methanobacteriota</taxon>
        <taxon>Stenosarchaea group</taxon>
        <taxon>Halobacteria</taxon>
        <taxon>Halobacteriales</taxon>
        <taxon>Natrialbaceae</taxon>
        <taxon>Natronorubrum</taxon>
    </lineage>
</organism>
<keyword evidence="1" id="KW-0732">Signal</keyword>
<feature type="domain" description="CARDB" evidence="4">
    <location>
        <begin position="306"/>
        <end position="385"/>
    </location>
</feature>
<feature type="domain" description="CARDB" evidence="4">
    <location>
        <begin position="403"/>
        <end position="478"/>
    </location>
</feature>
<accession>A0A6B0VRU2</accession>
<dbReference type="GO" id="GO:0005886">
    <property type="term" value="C:plasma membrane"/>
    <property type="evidence" value="ECO:0007669"/>
    <property type="project" value="UniProtKB-SubCell"/>
</dbReference>
<evidence type="ECO:0000313" key="6">
    <source>
        <dbReference type="EMBL" id="MXV63787.1"/>
    </source>
</evidence>
<keyword evidence="7" id="KW-1185">Reference proteome</keyword>
<dbReference type="GO" id="GO:0030115">
    <property type="term" value="C:S-layer"/>
    <property type="evidence" value="ECO:0007669"/>
    <property type="project" value="UniProtKB-SubCell"/>
</dbReference>
<proteinExistence type="predicted"/>
<evidence type="ECO:0000256" key="3">
    <source>
        <dbReference type="SAM" id="Phobius"/>
    </source>
</evidence>
<dbReference type="EMBL" id="WUYX01000060">
    <property type="protein sequence ID" value="MXV63787.1"/>
    <property type="molecule type" value="Genomic_DNA"/>
</dbReference>
<dbReference type="InterPro" id="IPR011635">
    <property type="entry name" value="CARDB"/>
</dbReference>
<evidence type="ECO:0000313" key="7">
    <source>
        <dbReference type="Proteomes" id="UP000434101"/>
    </source>
</evidence>
<evidence type="ECO:0000259" key="4">
    <source>
        <dbReference type="Pfam" id="PF07705"/>
    </source>
</evidence>